<dbReference type="InterPro" id="IPR003400">
    <property type="entry name" value="ExbD"/>
</dbReference>
<evidence type="ECO:0000256" key="7">
    <source>
        <dbReference type="RuleBase" id="RU003879"/>
    </source>
</evidence>
<name>A0A345P488_9GAMM</name>
<keyword evidence="7" id="KW-0653">Protein transport</keyword>
<feature type="transmembrane region" description="Helical" evidence="8">
    <location>
        <begin position="21"/>
        <end position="42"/>
    </location>
</feature>
<dbReference type="Gene3D" id="3.30.420.270">
    <property type="match status" value="1"/>
</dbReference>
<keyword evidence="6 8" id="KW-0472">Membrane</keyword>
<dbReference type="Pfam" id="PF02472">
    <property type="entry name" value="ExbD"/>
    <property type="match status" value="1"/>
</dbReference>
<organism evidence="9 10">
    <name type="scientific">Aquirhabdus parva</name>
    <dbReference type="NCBI Taxonomy" id="2283318"/>
    <lineage>
        <taxon>Bacteria</taxon>
        <taxon>Pseudomonadati</taxon>
        <taxon>Pseudomonadota</taxon>
        <taxon>Gammaproteobacteria</taxon>
        <taxon>Moraxellales</taxon>
        <taxon>Moraxellaceae</taxon>
        <taxon>Aquirhabdus</taxon>
    </lineage>
</organism>
<dbReference type="GO" id="GO:0015031">
    <property type="term" value="P:protein transport"/>
    <property type="evidence" value="ECO:0007669"/>
    <property type="project" value="UniProtKB-KW"/>
</dbReference>
<keyword evidence="10" id="KW-1185">Reference proteome</keyword>
<reference evidence="9 10" key="1">
    <citation type="submission" date="2018-07" db="EMBL/GenBank/DDBJ databases">
        <title>Genome sequencing of Moraxellaceae gen. HYN0046.</title>
        <authorList>
            <person name="Kim M."/>
            <person name="Yi H."/>
        </authorList>
    </citation>
    <scope>NUCLEOTIDE SEQUENCE [LARGE SCALE GENOMIC DNA]</scope>
    <source>
        <strain evidence="9 10">HYN0046</strain>
    </source>
</reference>
<dbReference type="GO" id="GO:0005886">
    <property type="term" value="C:plasma membrane"/>
    <property type="evidence" value="ECO:0007669"/>
    <property type="project" value="UniProtKB-SubCell"/>
</dbReference>
<gene>
    <name evidence="9" type="ORF">HYN46_04030</name>
</gene>
<dbReference type="KEGG" id="mbah:HYN46_04030"/>
<sequence length="168" mass="18567">MKISQIRRHKRKQALKSNTARLTLTSLIDIFTLLVCFLLVGFQGEAQIPSIKGLALPISSSYAPPESSLTLVVTPTEIRVNEKVIQRLDVPVAEGATMDFTPLITTLAQQALRFKPSQVVNGTPERTVIILADQNIPYATLHQIMMVCSQQHFGRIAFAVNKEAKKNA</sequence>
<evidence type="ECO:0000256" key="5">
    <source>
        <dbReference type="ARBA" id="ARBA00022989"/>
    </source>
</evidence>
<evidence type="ECO:0000313" key="10">
    <source>
        <dbReference type="Proteomes" id="UP000253940"/>
    </source>
</evidence>
<evidence type="ECO:0000256" key="3">
    <source>
        <dbReference type="ARBA" id="ARBA00022475"/>
    </source>
</evidence>
<evidence type="ECO:0000256" key="1">
    <source>
        <dbReference type="ARBA" id="ARBA00004162"/>
    </source>
</evidence>
<evidence type="ECO:0000256" key="2">
    <source>
        <dbReference type="ARBA" id="ARBA00005811"/>
    </source>
</evidence>
<dbReference type="RefSeq" id="WP_114898207.1">
    <property type="nucleotide sequence ID" value="NZ_CP031222.1"/>
</dbReference>
<keyword evidence="7" id="KW-0813">Transport</keyword>
<evidence type="ECO:0000313" key="9">
    <source>
        <dbReference type="EMBL" id="AXI02097.1"/>
    </source>
</evidence>
<protein>
    <submittedName>
        <fullName evidence="9">Biopolymer transporter ExbD</fullName>
    </submittedName>
</protein>
<dbReference type="Proteomes" id="UP000253940">
    <property type="component" value="Chromosome"/>
</dbReference>
<dbReference type="EMBL" id="CP031222">
    <property type="protein sequence ID" value="AXI02097.1"/>
    <property type="molecule type" value="Genomic_DNA"/>
</dbReference>
<proteinExistence type="inferred from homology"/>
<keyword evidence="4 7" id="KW-0812">Transmembrane</keyword>
<dbReference type="OrthoDB" id="5294637at2"/>
<comment type="similarity">
    <text evidence="2 7">Belongs to the ExbD/TolR family.</text>
</comment>
<comment type="subcellular location">
    <subcellularLocation>
        <location evidence="1">Cell membrane</location>
        <topology evidence="1">Single-pass membrane protein</topology>
    </subcellularLocation>
    <subcellularLocation>
        <location evidence="7">Cell membrane</location>
        <topology evidence="7">Single-pass type II membrane protein</topology>
    </subcellularLocation>
</comment>
<accession>A0A345P488</accession>
<evidence type="ECO:0000256" key="6">
    <source>
        <dbReference type="ARBA" id="ARBA00023136"/>
    </source>
</evidence>
<keyword evidence="5 8" id="KW-1133">Transmembrane helix</keyword>
<evidence type="ECO:0000256" key="8">
    <source>
        <dbReference type="SAM" id="Phobius"/>
    </source>
</evidence>
<dbReference type="AlphaFoldDB" id="A0A345P488"/>
<keyword evidence="3" id="KW-1003">Cell membrane</keyword>
<dbReference type="GO" id="GO:0022857">
    <property type="term" value="F:transmembrane transporter activity"/>
    <property type="evidence" value="ECO:0007669"/>
    <property type="project" value="InterPro"/>
</dbReference>
<evidence type="ECO:0000256" key="4">
    <source>
        <dbReference type="ARBA" id="ARBA00022692"/>
    </source>
</evidence>
<dbReference type="PANTHER" id="PTHR30558">
    <property type="entry name" value="EXBD MEMBRANE COMPONENT OF PMF-DRIVEN MACROMOLECULE IMPORT SYSTEM"/>
    <property type="match status" value="1"/>
</dbReference>
<dbReference type="PANTHER" id="PTHR30558:SF3">
    <property type="entry name" value="BIOPOLYMER TRANSPORT PROTEIN EXBD-RELATED"/>
    <property type="match status" value="1"/>
</dbReference>